<evidence type="ECO:0000256" key="5">
    <source>
        <dbReference type="ARBA" id="ARBA00023157"/>
    </source>
</evidence>
<evidence type="ECO:0000313" key="7">
    <source>
        <dbReference type="EMBL" id="MEH0639629.1"/>
    </source>
</evidence>
<dbReference type="EMBL" id="JARULZ010000003">
    <property type="protein sequence ID" value="MEH0639629.1"/>
    <property type="molecule type" value="Genomic_DNA"/>
</dbReference>
<sequence>MSPKGSLARRPRPLKAAAFGIGLLTVLSIAGIGVANDNSGSTNTANPVKAADSGRRDEVFDLIESADIPGLDAFSVGIDPIADKIGVHLFAPEGLPTAAKAALKFGDDVTVTVQEASAPHAHINVSGGASIGAVGSASCTAAFAVGLANGQSGFLTAGHCFSPQPAANQQTVRIGSVAATGVSFNFGPSDYGIYALDGSPNSNDALPQVVDDNGTHPVRGITAPTVGTEICMHGITSGTSCGKVTLVNTRVTYAAQRDSAGNITLPSTQVSGLIQSDLCSEPGDSGSAVYTRPAAGNNTGINAVAINSGASLFSLGTKKVCGEKAGFNNVAYHVPLSATPAKSTNPFDDVFIKVAP</sequence>
<reference evidence="7" key="1">
    <citation type="submission" date="2023-04" db="EMBL/GenBank/DDBJ databases">
        <title>Genomic diversity of scab-causing Streptomyces spp. in the province of Quebec, Canada.</title>
        <authorList>
            <person name="Biessy A."/>
            <person name="Cadieux M."/>
            <person name="Ciotola M."/>
            <person name="Filion M."/>
        </authorList>
    </citation>
    <scope>NUCLEOTIDE SEQUENCE</scope>
    <source>
        <strain evidence="7">B21-115</strain>
    </source>
</reference>
<evidence type="ECO:0000256" key="4">
    <source>
        <dbReference type="ARBA" id="ARBA00022825"/>
    </source>
</evidence>
<dbReference type="InterPro" id="IPR043504">
    <property type="entry name" value="Peptidase_S1_PA_chymotrypsin"/>
</dbReference>
<dbReference type="InterPro" id="IPR001316">
    <property type="entry name" value="Pept_S1A_streptogrisin"/>
</dbReference>
<evidence type="ECO:0000256" key="1">
    <source>
        <dbReference type="ARBA" id="ARBA00007664"/>
    </source>
</evidence>
<accession>A0ABU8B117</accession>
<dbReference type="Proteomes" id="UP001310290">
    <property type="component" value="Unassembled WGS sequence"/>
</dbReference>
<dbReference type="PRINTS" id="PR00861">
    <property type="entry name" value="ALYTICPTASE"/>
</dbReference>
<keyword evidence="3" id="KW-0378">Hydrolase</keyword>
<organism evidence="7 8">
    <name type="scientific">Streptomyces bottropensis</name>
    <dbReference type="NCBI Taxonomy" id="42235"/>
    <lineage>
        <taxon>Bacteria</taxon>
        <taxon>Bacillati</taxon>
        <taxon>Actinomycetota</taxon>
        <taxon>Actinomycetes</taxon>
        <taxon>Kitasatosporales</taxon>
        <taxon>Streptomycetaceae</taxon>
        <taxon>Streptomyces</taxon>
    </lineage>
</organism>
<comment type="caution">
    <text evidence="7">The sequence shown here is derived from an EMBL/GenBank/DDBJ whole genome shotgun (WGS) entry which is preliminary data.</text>
</comment>
<keyword evidence="2" id="KW-0645">Protease</keyword>
<dbReference type="InterPro" id="IPR009003">
    <property type="entry name" value="Peptidase_S1_PA"/>
</dbReference>
<proteinExistence type="inferred from homology"/>
<keyword evidence="8" id="KW-1185">Reference proteome</keyword>
<evidence type="ECO:0000256" key="2">
    <source>
        <dbReference type="ARBA" id="ARBA00022670"/>
    </source>
</evidence>
<dbReference type="CDD" id="cd21112">
    <property type="entry name" value="alphaLP-like"/>
    <property type="match status" value="1"/>
</dbReference>
<dbReference type="Pfam" id="PF00089">
    <property type="entry name" value="Trypsin"/>
    <property type="match status" value="1"/>
</dbReference>
<dbReference type="Gene3D" id="2.40.10.10">
    <property type="entry name" value="Trypsin-like serine proteases"/>
    <property type="match status" value="2"/>
</dbReference>
<protein>
    <submittedName>
        <fullName evidence="7">S1 family peptidase</fullName>
    </submittedName>
</protein>
<evidence type="ECO:0000256" key="3">
    <source>
        <dbReference type="ARBA" id="ARBA00022801"/>
    </source>
</evidence>
<feature type="domain" description="Peptidase S1" evidence="6">
    <location>
        <begin position="142"/>
        <end position="303"/>
    </location>
</feature>
<dbReference type="RefSeq" id="WP_005476176.1">
    <property type="nucleotide sequence ID" value="NZ_JARULZ010000003.1"/>
</dbReference>
<keyword evidence="5" id="KW-1015">Disulfide bond</keyword>
<gene>
    <name evidence="7" type="ORF">QBA35_41575</name>
</gene>
<dbReference type="GeneID" id="96271724"/>
<dbReference type="InterPro" id="IPR001254">
    <property type="entry name" value="Trypsin_dom"/>
</dbReference>
<keyword evidence="4" id="KW-0720">Serine protease</keyword>
<comment type="similarity">
    <text evidence="1">Belongs to the peptidase S1 family.</text>
</comment>
<dbReference type="SUPFAM" id="SSF50494">
    <property type="entry name" value="Trypsin-like serine proteases"/>
    <property type="match status" value="1"/>
</dbReference>
<evidence type="ECO:0000313" key="8">
    <source>
        <dbReference type="Proteomes" id="UP001310290"/>
    </source>
</evidence>
<evidence type="ECO:0000259" key="6">
    <source>
        <dbReference type="Pfam" id="PF00089"/>
    </source>
</evidence>
<name>A0ABU8B117_9ACTN</name>